<geneLocation type="plasmid" evidence="4">
    <name>pfdu301a</name>
</geneLocation>
<protein>
    <recommendedName>
        <fullName evidence="5">Lipoprotein</fullName>
    </recommendedName>
</protein>
<evidence type="ECO:0000313" key="4">
    <source>
        <dbReference type="Proteomes" id="UP000501076"/>
    </source>
</evidence>
<keyword evidence="2" id="KW-0732">Signal</keyword>
<dbReference type="RefSeq" id="WP_171778363.1">
    <property type="nucleotide sequence ID" value="NZ_CP045273.1"/>
</dbReference>
<dbReference type="AlphaFoldDB" id="A0A6M6E9W0"/>
<feature type="chain" id="PRO_5039214721" description="Lipoprotein" evidence="2">
    <location>
        <begin position="22"/>
        <end position="174"/>
    </location>
</feature>
<evidence type="ECO:0000313" key="3">
    <source>
        <dbReference type="EMBL" id="QJX80375.1"/>
    </source>
</evidence>
<accession>A0A6M6E9W0</accession>
<dbReference type="Proteomes" id="UP000501076">
    <property type="component" value="Plasmid pFDU301A"/>
</dbReference>
<name>A0A6M6E9W0_PRIMG</name>
<reference evidence="3 4" key="1">
    <citation type="submission" date="2019-10" db="EMBL/GenBank/DDBJ databases">
        <title>Complete genome sequences for adaption low water activity.</title>
        <authorList>
            <person name="Zhao L."/>
            <person name="Zhong J."/>
        </authorList>
    </citation>
    <scope>NUCLEOTIDE SEQUENCE [LARGE SCALE GENOMIC DNA]</scope>
    <source>
        <strain evidence="3 4">FDU301</strain>
        <plasmid evidence="4">pfdu301a</plasmid>
    </source>
</reference>
<feature type="signal peptide" evidence="2">
    <location>
        <begin position="1"/>
        <end position="21"/>
    </location>
</feature>
<feature type="region of interest" description="Disordered" evidence="1">
    <location>
        <begin position="24"/>
        <end position="57"/>
    </location>
</feature>
<dbReference type="EMBL" id="CP045273">
    <property type="protein sequence ID" value="QJX80375.1"/>
    <property type="molecule type" value="Genomic_DNA"/>
</dbReference>
<proteinExistence type="predicted"/>
<gene>
    <name evidence="3" type="ORF">FDZ14_30270</name>
</gene>
<organism evidence="3 4">
    <name type="scientific">Priestia megaterium</name>
    <name type="common">Bacillus megaterium</name>
    <dbReference type="NCBI Taxonomy" id="1404"/>
    <lineage>
        <taxon>Bacteria</taxon>
        <taxon>Bacillati</taxon>
        <taxon>Bacillota</taxon>
        <taxon>Bacilli</taxon>
        <taxon>Bacillales</taxon>
        <taxon>Bacillaceae</taxon>
        <taxon>Priestia</taxon>
    </lineage>
</organism>
<evidence type="ECO:0000256" key="2">
    <source>
        <dbReference type="SAM" id="SignalP"/>
    </source>
</evidence>
<evidence type="ECO:0000256" key="1">
    <source>
        <dbReference type="SAM" id="MobiDB-lite"/>
    </source>
</evidence>
<keyword evidence="3" id="KW-0614">Plasmid</keyword>
<sequence length="174" mass="18738">MNKLAKGLLVTALATSVLGVAACGNQSSDNKTEDTKQTSTQESVAKKPVSKYPFPSDITETGDAKIVLTSDSGSSENGNVPVVFASSDDILIQLGLDAYDFDGSKQSFIYVDKIFSETNQFGEETTTSVDLDQEMGHLKPGVHTVSIVQFENDDPKKGAVTVYTQAKYEVKEKK</sequence>
<evidence type="ECO:0008006" key="5">
    <source>
        <dbReference type="Google" id="ProtNLM"/>
    </source>
</evidence>
<dbReference type="PROSITE" id="PS51257">
    <property type="entry name" value="PROKAR_LIPOPROTEIN"/>
    <property type="match status" value="1"/>
</dbReference>